<dbReference type="SUPFAM" id="SSF46938">
    <property type="entry name" value="CRAL/TRIO N-terminal domain"/>
    <property type="match status" value="1"/>
</dbReference>
<dbReference type="PANTHER" id="PTHR45657">
    <property type="entry name" value="CRAL-TRIO DOMAIN-CONTAINING PROTEIN YKL091C-RELATED"/>
    <property type="match status" value="1"/>
</dbReference>
<keyword evidence="3" id="KW-0813">Transport</keyword>
<comment type="similarity">
    <text evidence="5">Belongs to the SFH family.</text>
</comment>
<name>A0A8D7AWT9_MUSAM</name>
<dbReference type="Gene3D" id="3.40.525.10">
    <property type="entry name" value="CRAL-TRIO lipid binding domain"/>
    <property type="match status" value="1"/>
</dbReference>
<dbReference type="GO" id="GO:0000139">
    <property type="term" value="C:Golgi membrane"/>
    <property type="evidence" value="ECO:0007669"/>
    <property type="project" value="UniProtKB-SubCell"/>
</dbReference>
<reference evidence="8" key="1">
    <citation type="submission" date="2021-03" db="EMBL/GenBank/DDBJ databases">
        <authorList>
            <consortium name="Genoscope - CEA"/>
            <person name="William W."/>
        </authorList>
    </citation>
    <scope>NUCLEOTIDE SEQUENCE</scope>
    <source>
        <strain evidence="8">Doubled-haploid Pahang</strain>
    </source>
</reference>
<dbReference type="PANTHER" id="PTHR45657:SF62">
    <property type="entry name" value="OS08G0341700 PROTEIN"/>
    <property type="match status" value="1"/>
</dbReference>
<proteinExistence type="inferred from homology"/>
<dbReference type="Pfam" id="PF03765">
    <property type="entry name" value="CRAL_TRIO_N"/>
    <property type="match status" value="1"/>
</dbReference>
<sequence>MTGMEGLHILEDRKERRSDVENSEDERRRLTIGALKKKALSASSRFTHSLKKRGKRKDVHRTSSVSIEDVRDVEEERAVYTFRKELISRELLPEKHDDYHILLRFLKARKFDREKAVQMWVDMLHWRKEFGTDTILEDFMFEELEEVLRHYPQGYHGVDKEGRPVYIERLGQVEPNKLMHITTVERYIKYHVQEFEKAFHEKFPACSVAAKRHIDSTTTILDVHGVFYMMQGLKNFSKTARDLLLKMQKIDGDYYPETLYQMFIVNAGHGFRLLWNTVKGFLDPKTTSKIHVLGTKFQGTLLEVIDSSQLPDFLGGSCTCAAEGGCLKSNKGPWNNPNIMKLVQNAEAASLRHTRRMSDGDEAFAGPYLLKASCYLSSGTWTLESGSDVDDLASRTVEHSRLAPVCEEVSYSPVRARDSTAYHSCDDHIVVVDKAIDCGRRGVQSNKGILDFENQGRSSYGIATPNPQDSLSIGSRTITREDSGERFFQWLARVLIAFLIKILSYIHVIGFREGELSNIHPSDAQNTAAQCSLSMENIEDRLSPCLERLQRLEMMFDELTNKHAEIPFEKERVLLESWDRIKHVEFDLEKTKRVLHATVMKQLDIAESLDAMQDLKLRKRIFC</sequence>
<dbReference type="AlphaFoldDB" id="A0A8D7AWT9"/>
<evidence type="ECO:0000256" key="1">
    <source>
        <dbReference type="ARBA" id="ARBA00004202"/>
    </source>
</evidence>
<dbReference type="InterPro" id="IPR001251">
    <property type="entry name" value="CRAL-TRIO_dom"/>
</dbReference>
<dbReference type="InterPro" id="IPR036865">
    <property type="entry name" value="CRAL-TRIO_dom_sf"/>
</dbReference>
<dbReference type="CDD" id="cd00170">
    <property type="entry name" value="SEC14"/>
    <property type="match status" value="1"/>
</dbReference>
<dbReference type="GO" id="GO:0015031">
    <property type="term" value="P:protein transport"/>
    <property type="evidence" value="ECO:0007669"/>
    <property type="project" value="UniProtKB-KW"/>
</dbReference>
<dbReference type="InterPro" id="IPR011074">
    <property type="entry name" value="CRAL/TRIO_N_dom"/>
</dbReference>
<dbReference type="SUPFAM" id="SSF52087">
    <property type="entry name" value="CRAL/TRIO domain"/>
    <property type="match status" value="1"/>
</dbReference>
<dbReference type="SMART" id="SM01100">
    <property type="entry name" value="CRAL_TRIO_N"/>
    <property type="match status" value="1"/>
</dbReference>
<dbReference type="InterPro" id="IPR051026">
    <property type="entry name" value="PI/PC_transfer"/>
</dbReference>
<dbReference type="PROSITE" id="PS50191">
    <property type="entry name" value="CRAL_TRIO"/>
    <property type="match status" value="1"/>
</dbReference>
<evidence type="ECO:0000313" key="8">
    <source>
        <dbReference type="EMBL" id="CAG1855786.1"/>
    </source>
</evidence>
<accession>A0A8D7AWT9</accession>
<dbReference type="InterPro" id="IPR036273">
    <property type="entry name" value="CRAL/TRIO_N_dom_sf"/>
</dbReference>
<dbReference type="EMBL" id="HG996473">
    <property type="protein sequence ID" value="CAG1855786.1"/>
    <property type="molecule type" value="Genomic_DNA"/>
</dbReference>
<evidence type="ECO:0000256" key="3">
    <source>
        <dbReference type="ARBA" id="ARBA00022927"/>
    </source>
</evidence>
<evidence type="ECO:0000256" key="6">
    <source>
        <dbReference type="SAM" id="MobiDB-lite"/>
    </source>
</evidence>
<evidence type="ECO:0000256" key="4">
    <source>
        <dbReference type="ARBA" id="ARBA00023034"/>
    </source>
</evidence>
<dbReference type="SMART" id="SM00516">
    <property type="entry name" value="SEC14"/>
    <property type="match status" value="1"/>
</dbReference>
<evidence type="ECO:0000259" key="7">
    <source>
        <dbReference type="PROSITE" id="PS50191"/>
    </source>
</evidence>
<dbReference type="Pfam" id="PF00650">
    <property type="entry name" value="CRAL_TRIO"/>
    <property type="match status" value="1"/>
</dbReference>
<feature type="compositionally biased region" description="Basic and acidic residues" evidence="6">
    <location>
        <begin position="8"/>
        <end position="26"/>
    </location>
</feature>
<dbReference type="FunFam" id="3.40.525.10:FF:000011">
    <property type="entry name" value="SEC14 cytosolic factor"/>
    <property type="match status" value="1"/>
</dbReference>
<protein>
    <submittedName>
        <fullName evidence="8">(wild Malaysian banana) hypothetical protein</fullName>
    </submittedName>
</protein>
<dbReference type="Gene3D" id="1.10.8.20">
    <property type="entry name" value="N-terminal domain of phosphatidylinositol transfer protein sec14p"/>
    <property type="match status" value="1"/>
</dbReference>
<feature type="region of interest" description="Disordered" evidence="6">
    <location>
        <begin position="1"/>
        <end position="26"/>
    </location>
</feature>
<evidence type="ECO:0000256" key="5">
    <source>
        <dbReference type="ARBA" id="ARBA00038020"/>
    </source>
</evidence>
<feature type="domain" description="CRAL-TRIO" evidence="7">
    <location>
        <begin position="143"/>
        <end position="322"/>
    </location>
</feature>
<comment type="subcellular location">
    <subcellularLocation>
        <location evidence="1">Cell membrane</location>
        <topology evidence="1">Peripheral membrane protein</topology>
    </subcellularLocation>
    <subcellularLocation>
        <location evidence="2">Golgi apparatus membrane</location>
        <topology evidence="2">Peripheral membrane protein</topology>
    </subcellularLocation>
</comment>
<dbReference type="GO" id="GO:0005886">
    <property type="term" value="C:plasma membrane"/>
    <property type="evidence" value="ECO:0007669"/>
    <property type="project" value="UniProtKB-SubCell"/>
</dbReference>
<evidence type="ECO:0000256" key="2">
    <source>
        <dbReference type="ARBA" id="ARBA00004395"/>
    </source>
</evidence>
<gene>
    <name evidence="8" type="ORF">GSMUA_48520.1</name>
</gene>
<organism evidence="8">
    <name type="scientific">Musa acuminata subsp. malaccensis</name>
    <name type="common">Wild banana</name>
    <name type="synonym">Musa malaccensis</name>
    <dbReference type="NCBI Taxonomy" id="214687"/>
    <lineage>
        <taxon>Eukaryota</taxon>
        <taxon>Viridiplantae</taxon>
        <taxon>Streptophyta</taxon>
        <taxon>Embryophyta</taxon>
        <taxon>Tracheophyta</taxon>
        <taxon>Spermatophyta</taxon>
        <taxon>Magnoliopsida</taxon>
        <taxon>Liliopsida</taxon>
        <taxon>Zingiberales</taxon>
        <taxon>Musaceae</taxon>
        <taxon>Musa</taxon>
    </lineage>
</organism>
<keyword evidence="4" id="KW-0333">Golgi apparatus</keyword>
<keyword evidence="3" id="KW-0653">Protein transport</keyword>